<feature type="transmembrane region" description="Helical" evidence="7">
    <location>
        <begin position="27"/>
        <end position="48"/>
    </location>
</feature>
<dbReference type="InterPro" id="IPR004263">
    <property type="entry name" value="Exostosin"/>
</dbReference>
<keyword evidence="4" id="KW-0735">Signal-anchor</keyword>
<dbReference type="InterPro" id="IPR040911">
    <property type="entry name" value="Exostosin_GT47"/>
</dbReference>
<dbReference type="Proteomes" id="UP001227230">
    <property type="component" value="Chromosome 6"/>
</dbReference>
<name>A0ABY9C2L4_VITVI</name>
<dbReference type="EMBL" id="CP126653">
    <property type="protein sequence ID" value="WJZ88916.1"/>
    <property type="molecule type" value="Genomic_DNA"/>
</dbReference>
<evidence type="ECO:0000256" key="5">
    <source>
        <dbReference type="ARBA" id="ARBA00023034"/>
    </source>
</evidence>
<organism evidence="9 10">
    <name type="scientific">Vitis vinifera</name>
    <name type="common">Grape</name>
    <dbReference type="NCBI Taxonomy" id="29760"/>
    <lineage>
        <taxon>Eukaryota</taxon>
        <taxon>Viridiplantae</taxon>
        <taxon>Streptophyta</taxon>
        <taxon>Embryophyta</taxon>
        <taxon>Tracheophyta</taxon>
        <taxon>Spermatophyta</taxon>
        <taxon>Magnoliopsida</taxon>
        <taxon>eudicotyledons</taxon>
        <taxon>Gunneridae</taxon>
        <taxon>Pentapetalae</taxon>
        <taxon>rosids</taxon>
        <taxon>Vitales</taxon>
        <taxon>Vitaceae</taxon>
        <taxon>Viteae</taxon>
        <taxon>Vitis</taxon>
    </lineage>
</organism>
<evidence type="ECO:0000256" key="7">
    <source>
        <dbReference type="SAM" id="Phobius"/>
    </source>
</evidence>
<feature type="compositionally biased region" description="Polar residues" evidence="6">
    <location>
        <begin position="277"/>
        <end position="290"/>
    </location>
</feature>
<comment type="subcellular location">
    <subcellularLocation>
        <location evidence="1">Golgi apparatus membrane</location>
        <topology evidence="1">Single-pass type II membrane protein</topology>
    </subcellularLocation>
</comment>
<evidence type="ECO:0000256" key="4">
    <source>
        <dbReference type="ARBA" id="ARBA00022968"/>
    </source>
</evidence>
<reference evidence="9 10" key="1">
    <citation type="journal article" date="2023" name="Hortic Res">
        <title>The complete reference genome for grapevine (Vitis vinifera L.) genetics and breeding.</title>
        <authorList>
            <person name="Shi X."/>
            <person name="Cao S."/>
            <person name="Wang X."/>
            <person name="Huang S."/>
            <person name="Wang Y."/>
            <person name="Liu Z."/>
            <person name="Liu W."/>
            <person name="Leng X."/>
            <person name="Peng Y."/>
            <person name="Wang N."/>
            <person name="Wang Y."/>
            <person name="Ma Z."/>
            <person name="Xu X."/>
            <person name="Zhang F."/>
            <person name="Xue H."/>
            <person name="Zhong H."/>
            <person name="Wang Y."/>
            <person name="Zhang K."/>
            <person name="Velt A."/>
            <person name="Avia K."/>
            <person name="Holtgrawe D."/>
            <person name="Grimplet J."/>
            <person name="Matus J.T."/>
            <person name="Ware D."/>
            <person name="Wu X."/>
            <person name="Wang H."/>
            <person name="Liu C."/>
            <person name="Fang Y."/>
            <person name="Rustenholz C."/>
            <person name="Cheng Z."/>
            <person name="Xiao H."/>
            <person name="Zhou Y."/>
        </authorList>
    </citation>
    <scope>NUCLEOTIDE SEQUENCE [LARGE SCALE GENOMIC DNA]</scope>
    <source>
        <strain evidence="10">cv. Pinot noir / PN40024</strain>
        <tissue evidence="9">Leaf</tissue>
    </source>
</reference>
<keyword evidence="7" id="KW-1133">Transmembrane helix</keyword>
<accession>A0ABY9C2L4</accession>
<dbReference type="PANTHER" id="PTHR11062">
    <property type="entry name" value="EXOSTOSIN HEPARAN SULFATE GLYCOSYLTRANSFERASE -RELATED"/>
    <property type="match status" value="1"/>
</dbReference>
<protein>
    <recommendedName>
        <fullName evidence="8">Exostosin GT47 domain-containing protein</fullName>
    </recommendedName>
</protein>
<feature type="region of interest" description="Disordered" evidence="6">
    <location>
        <begin position="277"/>
        <end position="299"/>
    </location>
</feature>
<evidence type="ECO:0000256" key="2">
    <source>
        <dbReference type="ARBA" id="ARBA00010271"/>
    </source>
</evidence>
<dbReference type="PANTHER" id="PTHR11062:SF282">
    <property type="entry name" value="XYLOGLUCAN GALACTOSYLTRANSFERASE GT11-RELATED"/>
    <property type="match status" value="1"/>
</dbReference>
<comment type="similarity">
    <text evidence="2">Belongs to the glycosyltransferase 47 family.</text>
</comment>
<evidence type="ECO:0000313" key="9">
    <source>
        <dbReference type="EMBL" id="WJZ88916.1"/>
    </source>
</evidence>
<evidence type="ECO:0000256" key="3">
    <source>
        <dbReference type="ARBA" id="ARBA00022676"/>
    </source>
</evidence>
<evidence type="ECO:0000259" key="8">
    <source>
        <dbReference type="Pfam" id="PF03016"/>
    </source>
</evidence>
<evidence type="ECO:0000256" key="6">
    <source>
        <dbReference type="SAM" id="MobiDB-lite"/>
    </source>
</evidence>
<evidence type="ECO:0000256" key="1">
    <source>
        <dbReference type="ARBA" id="ARBA00004323"/>
    </source>
</evidence>
<evidence type="ECO:0000313" key="10">
    <source>
        <dbReference type="Proteomes" id="UP001227230"/>
    </source>
</evidence>
<feature type="domain" description="Exostosin GT47" evidence="8">
    <location>
        <begin position="304"/>
        <end position="641"/>
    </location>
</feature>
<gene>
    <name evidence="9" type="ORF">VitviT2T_008177</name>
</gene>
<keyword evidence="7" id="KW-0812">Transmembrane</keyword>
<keyword evidence="10" id="KW-1185">Reference proteome</keyword>
<dbReference type="Pfam" id="PF03016">
    <property type="entry name" value="Exostosin_GT47"/>
    <property type="match status" value="1"/>
</dbReference>
<keyword evidence="3" id="KW-0328">Glycosyltransferase</keyword>
<keyword evidence="3" id="KW-0808">Transferase</keyword>
<sequence length="740" mass="83943">MRFSRKPMTFKRMPCSRSTIGKYRNHLWFVAFACFLSWMLWLYLHYLAKLDGKNGIVLSVNNDSNDIDSSLHVSNESISILPVTAKPIDVNESINGGNTIDGLQVEGDQIGDTDQISVSEKDVQPDHLAVVTENEEESVVDEVMTENGRISVEQKVRPSDRAMATENEREPVVGIQEVKPNNGAMAMEKQQEPVVGETIDENGVKEGGRIQAMQPNNGAMITENERGPVVDEVVKKNGDKQGDRIQAMQPNNGSMVAGNKQEPVVDEVVKENGVEQGNTVPSVETGTDIKQGSGDKGEVIESDSCSGRYVYIHDLPSRFNEDMLKNCQSLSAWTDMCLYLSNMGLGPRLSNSERAFSNTGWFGTNQFSLEVVFHNRMKQYDCLTNDSSLASAIFVPFYAGLDVARYLWYGKELKDTASTDLSKWLAEQPEWKVMWGRNHFAVAGRISWDFRRQTNILSQWGNGLMYLPTFKNMTMLTIESSPWHRNDFAVPYPTYFHPSNDNEVFQWQNRMRRQRRRFLFSFAGAPRPNLPDSIRNQIIDQCSASRRKCKLLECGLVGSKCHTPVNVMKMFQSSVFCLQPPGDSYTRRSVFDSILAGCIPVFFHPGSAYVQYLWHLPKNYTKYSVFIPGNSIKSGNVSIEKILHRIPREEVVAMREEVIRLIPKVIYANPKSRLETLEDAFDIAVKAVLERVETVRRDMREGRNSSFAFDEEMSWKYSLLGTDSAKHEWDPFFDKANANF</sequence>
<keyword evidence="5" id="KW-0333">Golgi apparatus</keyword>
<keyword evidence="7" id="KW-0472">Membrane</keyword>
<proteinExistence type="inferred from homology"/>